<name>A0A552DUA9_MICAE</name>
<evidence type="ECO:0000259" key="5">
    <source>
        <dbReference type="SMART" id="SM00237"/>
    </source>
</evidence>
<protein>
    <recommendedName>
        <fullName evidence="5">Calx-beta domain-containing protein</fullName>
    </recommendedName>
</protein>
<dbReference type="SUPFAM" id="SSF141072">
    <property type="entry name" value="CalX-like"/>
    <property type="match status" value="3"/>
</dbReference>
<evidence type="ECO:0000256" key="4">
    <source>
        <dbReference type="ARBA" id="ARBA00023065"/>
    </source>
</evidence>
<dbReference type="GO" id="GO:0016020">
    <property type="term" value="C:membrane"/>
    <property type="evidence" value="ECO:0007669"/>
    <property type="project" value="InterPro"/>
</dbReference>
<evidence type="ECO:0000256" key="3">
    <source>
        <dbReference type="ARBA" id="ARBA00022837"/>
    </source>
</evidence>
<dbReference type="GO" id="GO:0030001">
    <property type="term" value="P:metal ion transport"/>
    <property type="evidence" value="ECO:0007669"/>
    <property type="project" value="TreeGrafter"/>
</dbReference>
<dbReference type="GO" id="GO:0007154">
    <property type="term" value="P:cell communication"/>
    <property type="evidence" value="ECO:0007669"/>
    <property type="project" value="InterPro"/>
</dbReference>
<evidence type="ECO:0000313" key="6">
    <source>
        <dbReference type="EMBL" id="TRU25838.1"/>
    </source>
</evidence>
<dbReference type="SMART" id="SM00237">
    <property type="entry name" value="Calx_beta"/>
    <property type="match status" value="3"/>
</dbReference>
<keyword evidence="1" id="KW-0732">Signal</keyword>
<dbReference type="InterPro" id="IPR003644">
    <property type="entry name" value="Calx_beta"/>
</dbReference>
<proteinExistence type="predicted"/>
<dbReference type="PANTHER" id="PTHR11878">
    <property type="entry name" value="SODIUM/CALCIUM EXCHANGER"/>
    <property type="match status" value="1"/>
</dbReference>
<keyword evidence="2" id="KW-0677">Repeat</keyword>
<dbReference type="AlphaFoldDB" id="A0A552DUA9"/>
<comment type="caution">
    <text evidence="6">The sequence shown here is derived from an EMBL/GenBank/DDBJ whole genome shotgun (WGS) entry which is preliminary data.</text>
</comment>
<dbReference type="Pfam" id="PF03160">
    <property type="entry name" value="Calx-beta"/>
    <property type="match status" value="2"/>
</dbReference>
<keyword evidence="4" id="KW-0406">Ion transport</keyword>
<evidence type="ECO:0000256" key="1">
    <source>
        <dbReference type="ARBA" id="ARBA00022729"/>
    </source>
</evidence>
<dbReference type="Proteomes" id="UP000319313">
    <property type="component" value="Unassembled WGS sequence"/>
</dbReference>
<keyword evidence="4" id="KW-0813">Transport</keyword>
<dbReference type="PANTHER" id="PTHR11878:SF65">
    <property type="entry name" value="NA_CA-EXCHANGE PROTEIN, ISOFORM G"/>
    <property type="match status" value="1"/>
</dbReference>
<accession>A0A552DUA9</accession>
<dbReference type="InterPro" id="IPR051171">
    <property type="entry name" value="CaCA"/>
</dbReference>
<feature type="domain" description="Calx-beta" evidence="5">
    <location>
        <begin position="191"/>
        <end position="281"/>
    </location>
</feature>
<dbReference type="Gene3D" id="2.60.40.2030">
    <property type="match status" value="2"/>
</dbReference>
<reference evidence="6 7" key="1">
    <citation type="submission" date="2019-01" db="EMBL/GenBank/DDBJ databases">
        <title>Coherence of Microcystis species and biogeography revealed through population genomics.</title>
        <authorList>
            <person name="Perez-Carrascal O.M."/>
            <person name="Terrat Y."/>
            <person name="Giani A."/>
            <person name="Fortin N."/>
            <person name="Tromas N."/>
            <person name="Shapiro B.J."/>
        </authorList>
    </citation>
    <scope>NUCLEOTIDE SEQUENCE [LARGE SCALE GENOMIC DNA]</scope>
    <source>
        <strain evidence="6">Ma_SC_T_19800800_S464</strain>
    </source>
</reference>
<sequence length="322" mass="33232">NGTPVTAVTLTRTNGSDGAVSVRINLTNGTATAPSDYNNTPITVNFANGETAKTVNIPIIDDSVLETTETINLSLSNPSNGVTIGSQNSAIVNIIDNDFKPTLTLTISGEQVTEGNTIQGTITRNTDTTDPLTVTLVNSENSQITVPNTVTIPAGANSVNFNLNAVDDTLIELPKNYTIIATSQGFVSGSDTLAVIDNDAVSLSLTLDSNNINENGGKAIATVTRNVITSTPLVVQLSSSDTTEATVPTSVTIAAGQASATFEISAIDDTALDGNQTVTITAKPTYTGTNLATDTGNATTNINIIDNESPSLKVVIDKDVIS</sequence>
<evidence type="ECO:0000313" key="7">
    <source>
        <dbReference type="Proteomes" id="UP000319313"/>
    </source>
</evidence>
<feature type="domain" description="Calx-beta" evidence="5">
    <location>
        <begin position="1"/>
        <end position="76"/>
    </location>
</feature>
<feature type="domain" description="Calx-beta" evidence="5">
    <location>
        <begin position="90"/>
        <end position="182"/>
    </location>
</feature>
<dbReference type="EMBL" id="SFBL01000091">
    <property type="protein sequence ID" value="TRU25838.1"/>
    <property type="molecule type" value="Genomic_DNA"/>
</dbReference>
<dbReference type="InterPro" id="IPR038081">
    <property type="entry name" value="CalX-like_sf"/>
</dbReference>
<evidence type="ECO:0000256" key="2">
    <source>
        <dbReference type="ARBA" id="ARBA00022737"/>
    </source>
</evidence>
<keyword evidence="3" id="KW-0106">Calcium</keyword>
<organism evidence="6 7">
    <name type="scientific">Microcystis aeruginosa Ma_SC_T_19800800_S464</name>
    <dbReference type="NCBI Taxonomy" id="2486257"/>
    <lineage>
        <taxon>Bacteria</taxon>
        <taxon>Bacillati</taxon>
        <taxon>Cyanobacteriota</taxon>
        <taxon>Cyanophyceae</taxon>
        <taxon>Oscillatoriophycideae</taxon>
        <taxon>Chroococcales</taxon>
        <taxon>Microcystaceae</taxon>
        <taxon>Microcystis</taxon>
    </lineage>
</organism>
<gene>
    <name evidence="6" type="ORF">EWV81_11255</name>
</gene>
<feature type="non-terminal residue" evidence="6">
    <location>
        <position position="1"/>
    </location>
</feature>